<protein>
    <submittedName>
        <fullName evidence="1">Uncharacterized protein</fullName>
    </submittedName>
</protein>
<gene>
    <name evidence="1" type="ORF">TMI583_LOCUS50264</name>
</gene>
<accession>A0A8S2YSC6</accession>
<feature type="non-terminal residue" evidence="1">
    <location>
        <position position="18"/>
    </location>
</feature>
<reference evidence="1" key="1">
    <citation type="submission" date="2021-02" db="EMBL/GenBank/DDBJ databases">
        <authorList>
            <person name="Nowell W R."/>
        </authorList>
    </citation>
    <scope>NUCLEOTIDE SEQUENCE</scope>
</reference>
<dbReference type="EMBL" id="CAJOBA010118881">
    <property type="protein sequence ID" value="CAF4574827.1"/>
    <property type="molecule type" value="Genomic_DNA"/>
</dbReference>
<dbReference type="Proteomes" id="UP000682733">
    <property type="component" value="Unassembled WGS sequence"/>
</dbReference>
<proteinExistence type="predicted"/>
<name>A0A8S2YSC6_9BILA</name>
<comment type="caution">
    <text evidence="1">The sequence shown here is derived from an EMBL/GenBank/DDBJ whole genome shotgun (WGS) entry which is preliminary data.</text>
</comment>
<dbReference type="AlphaFoldDB" id="A0A8S2YSC6"/>
<sequence>MRSLASDQLSKSFRRDAL</sequence>
<evidence type="ECO:0000313" key="2">
    <source>
        <dbReference type="Proteomes" id="UP000682733"/>
    </source>
</evidence>
<organism evidence="1 2">
    <name type="scientific">Didymodactylos carnosus</name>
    <dbReference type="NCBI Taxonomy" id="1234261"/>
    <lineage>
        <taxon>Eukaryota</taxon>
        <taxon>Metazoa</taxon>
        <taxon>Spiralia</taxon>
        <taxon>Gnathifera</taxon>
        <taxon>Rotifera</taxon>
        <taxon>Eurotatoria</taxon>
        <taxon>Bdelloidea</taxon>
        <taxon>Philodinida</taxon>
        <taxon>Philodinidae</taxon>
        <taxon>Didymodactylos</taxon>
    </lineage>
</organism>
<evidence type="ECO:0000313" key="1">
    <source>
        <dbReference type="EMBL" id="CAF4574827.1"/>
    </source>
</evidence>